<evidence type="ECO:0000313" key="2">
    <source>
        <dbReference type="Proteomes" id="UP001190700"/>
    </source>
</evidence>
<name>A0AAE0GU94_9CHLO</name>
<keyword evidence="2" id="KW-1185">Reference proteome</keyword>
<protein>
    <submittedName>
        <fullName evidence="1">Uncharacterized protein</fullName>
    </submittedName>
</protein>
<sequence>MEQFLECDMHVLRIVFRLLRRWLPKSRELDALTTSGCSGWSMRCDFPERPARAEKSKRRAMRATLRSERHSGSLVVRGDGKVTLSSGGSEERTMGSLPKKVVPLCLTLLSKLPSTVEYATCRFARSEERQSEFVGNVFEKLCCAINLDEERPALVLHEHGDGEAVLCALPSTGATERTVRVLEEKGAKSAFFLANGVSKCMLRVCMQQSLTAGGEPSDGATGTAGLPAIRGIFRCPQMSRRGKFFCEDGVCDDSYVLISEDFKDELRHSFETLVVGDDEAHCWTRLRRAVSEAFEIPRSCTQHSPLVELLCELAIIAVTRGLICGRAAYPLLVFEDEAFMSCVLGLFRTTPLPVIESMTTSYLSLRGKQKVGDISELCLKPHDPSKHYLKHVNAFREGHSVTWSYRSKSLRHHRAIVLIRLLEPAIGSLEEARADCRRLMRPADWIERHRLDPSALVAVWTCACAYVRTRMKGDVTEFPSWESAREALVARGPSEGVPCTILTKTDTDFRVRLKHLFSLFQLRKFRVRKLFDMTQEVVHHRICTESMKATRFFKNAARNLDELYAMVASCVGGCSVVKNRDGDSINVKLSRTNDDGRFQLSQTAW</sequence>
<gene>
    <name evidence="1" type="ORF">CYMTET_7903</name>
</gene>
<evidence type="ECO:0000313" key="1">
    <source>
        <dbReference type="EMBL" id="KAK3284459.1"/>
    </source>
</evidence>
<dbReference type="Proteomes" id="UP001190700">
    <property type="component" value="Unassembled WGS sequence"/>
</dbReference>
<reference evidence="1 2" key="1">
    <citation type="journal article" date="2015" name="Genome Biol. Evol.">
        <title>Comparative Genomics of a Bacterivorous Green Alga Reveals Evolutionary Causalities and Consequences of Phago-Mixotrophic Mode of Nutrition.</title>
        <authorList>
            <person name="Burns J.A."/>
            <person name="Paasch A."/>
            <person name="Narechania A."/>
            <person name="Kim E."/>
        </authorList>
    </citation>
    <scope>NUCLEOTIDE SEQUENCE [LARGE SCALE GENOMIC DNA]</scope>
    <source>
        <strain evidence="1 2">PLY_AMNH</strain>
    </source>
</reference>
<accession>A0AAE0GU94</accession>
<dbReference type="EMBL" id="LGRX02002280">
    <property type="protein sequence ID" value="KAK3284459.1"/>
    <property type="molecule type" value="Genomic_DNA"/>
</dbReference>
<proteinExistence type="predicted"/>
<comment type="caution">
    <text evidence="1">The sequence shown here is derived from an EMBL/GenBank/DDBJ whole genome shotgun (WGS) entry which is preliminary data.</text>
</comment>
<organism evidence="1 2">
    <name type="scientific">Cymbomonas tetramitiformis</name>
    <dbReference type="NCBI Taxonomy" id="36881"/>
    <lineage>
        <taxon>Eukaryota</taxon>
        <taxon>Viridiplantae</taxon>
        <taxon>Chlorophyta</taxon>
        <taxon>Pyramimonadophyceae</taxon>
        <taxon>Pyramimonadales</taxon>
        <taxon>Pyramimonadaceae</taxon>
        <taxon>Cymbomonas</taxon>
    </lineage>
</organism>
<dbReference type="AlphaFoldDB" id="A0AAE0GU94"/>